<dbReference type="AlphaFoldDB" id="A0AAV7KK03"/>
<evidence type="ECO:0000256" key="1">
    <source>
        <dbReference type="ARBA" id="ARBA00004141"/>
    </source>
</evidence>
<dbReference type="EMBL" id="JAKMXF010000033">
    <property type="protein sequence ID" value="KAI6660544.1"/>
    <property type="molecule type" value="Genomic_DNA"/>
</dbReference>
<feature type="transmembrane region" description="Helical" evidence="5">
    <location>
        <begin position="327"/>
        <end position="352"/>
    </location>
</feature>
<dbReference type="GO" id="GO:0004888">
    <property type="term" value="F:transmembrane signaling receptor activity"/>
    <property type="evidence" value="ECO:0007669"/>
    <property type="project" value="InterPro"/>
</dbReference>
<organism evidence="7 8">
    <name type="scientific">Oopsacas minuta</name>
    <dbReference type="NCBI Taxonomy" id="111878"/>
    <lineage>
        <taxon>Eukaryota</taxon>
        <taxon>Metazoa</taxon>
        <taxon>Porifera</taxon>
        <taxon>Hexactinellida</taxon>
        <taxon>Hexasterophora</taxon>
        <taxon>Lyssacinosida</taxon>
        <taxon>Leucopsacidae</taxon>
        <taxon>Oopsacas</taxon>
    </lineage>
</organism>
<dbReference type="Gene3D" id="1.20.1070.10">
    <property type="entry name" value="Rhodopsin 7-helix transmembrane proteins"/>
    <property type="match status" value="1"/>
</dbReference>
<dbReference type="GO" id="GO:0016020">
    <property type="term" value="C:membrane"/>
    <property type="evidence" value="ECO:0007669"/>
    <property type="project" value="UniProtKB-SubCell"/>
</dbReference>
<reference evidence="7 8" key="1">
    <citation type="journal article" date="2023" name="BMC Biol.">
        <title>The compact genome of the sponge Oopsacas minuta (Hexactinellida) is lacking key metazoan core genes.</title>
        <authorList>
            <person name="Santini S."/>
            <person name="Schenkelaars Q."/>
            <person name="Jourda C."/>
            <person name="Duchesne M."/>
            <person name="Belahbib H."/>
            <person name="Rocher C."/>
            <person name="Selva M."/>
            <person name="Riesgo A."/>
            <person name="Vervoort M."/>
            <person name="Leys S.P."/>
            <person name="Kodjabachian L."/>
            <person name="Le Bivic A."/>
            <person name="Borchiellini C."/>
            <person name="Claverie J.M."/>
            <person name="Renard E."/>
        </authorList>
    </citation>
    <scope>NUCLEOTIDE SEQUENCE [LARGE SCALE GENOMIC DNA]</scope>
    <source>
        <strain evidence="7">SPO-2</strain>
    </source>
</reference>
<dbReference type="Proteomes" id="UP001165289">
    <property type="component" value="Unassembled WGS sequence"/>
</dbReference>
<sequence length="456" mass="51356">MKSRTKLFLANLVCILVIAGIWTLFITPIIVVLAAYIGYSNPKFDTSVNGTIAAVFDSEACKNHTLEEAITSIRKIAAGNFRTNFTCNPPYFSNGTQCIPGCLLWNPGGDLYYYLYRYSIPVLSCITTVAGIIGASTWLFLKRLWKFPHIISLYLLITVIGQSSMIFIGSLSPTNFYCTSIDLIKSRENPSIPCHIQGAIFQFFLLSFMLWYVCDLCNILYVLFPLKSDLLIIHRNKIHIFQSILSWGLPCIIVITIGATAGYEIVSAPAICLPPVFLTTSTLFIPGVAFSLLTQTIFTIICTILYKRHIRTTKVSTNNEYSQRLRHISVFSTSFSILIILVLIHFACLAIGREEVAEYLADYWHCLTVFDNNNECCRPAYIAHYYPFTGFLSNVSFCTWGIVAVSAVSVKEASSLWKRAFKRCFEKFKSTKPGRRERLETESLELECSGTLKHTS</sequence>
<feature type="transmembrane region" description="Helical" evidence="5">
    <location>
        <begin position="391"/>
        <end position="410"/>
    </location>
</feature>
<keyword evidence="8" id="KW-1185">Reference proteome</keyword>
<evidence type="ECO:0000256" key="3">
    <source>
        <dbReference type="ARBA" id="ARBA00022989"/>
    </source>
</evidence>
<keyword evidence="3 5" id="KW-1133">Transmembrane helix</keyword>
<feature type="transmembrane region" description="Helical" evidence="5">
    <location>
        <begin position="118"/>
        <end position="141"/>
    </location>
</feature>
<feature type="transmembrane region" description="Helical" evidence="5">
    <location>
        <begin position="283"/>
        <end position="306"/>
    </location>
</feature>
<keyword evidence="2 5" id="KW-0812">Transmembrane</keyword>
<keyword evidence="4 5" id="KW-0472">Membrane</keyword>
<feature type="transmembrane region" description="Helical" evidence="5">
    <location>
        <begin position="153"/>
        <end position="172"/>
    </location>
</feature>
<evidence type="ECO:0000313" key="7">
    <source>
        <dbReference type="EMBL" id="KAI6660544.1"/>
    </source>
</evidence>
<evidence type="ECO:0000256" key="5">
    <source>
        <dbReference type="SAM" id="Phobius"/>
    </source>
</evidence>
<dbReference type="GO" id="GO:0007166">
    <property type="term" value="P:cell surface receptor signaling pathway"/>
    <property type="evidence" value="ECO:0007669"/>
    <property type="project" value="InterPro"/>
</dbReference>
<evidence type="ECO:0000259" key="6">
    <source>
        <dbReference type="PROSITE" id="PS50261"/>
    </source>
</evidence>
<gene>
    <name evidence="7" type="ORF">LOD99_14128</name>
</gene>
<accession>A0AAV7KK03</accession>
<feature type="transmembrane region" description="Helical" evidence="5">
    <location>
        <begin position="199"/>
        <end position="224"/>
    </location>
</feature>
<evidence type="ECO:0000256" key="2">
    <source>
        <dbReference type="ARBA" id="ARBA00022692"/>
    </source>
</evidence>
<dbReference type="InterPro" id="IPR017981">
    <property type="entry name" value="GPCR_2-like_7TM"/>
</dbReference>
<evidence type="ECO:0000256" key="4">
    <source>
        <dbReference type="ARBA" id="ARBA00023136"/>
    </source>
</evidence>
<comment type="caution">
    <text evidence="7">The sequence shown here is derived from an EMBL/GenBank/DDBJ whole genome shotgun (WGS) entry which is preliminary data.</text>
</comment>
<evidence type="ECO:0000313" key="8">
    <source>
        <dbReference type="Proteomes" id="UP001165289"/>
    </source>
</evidence>
<dbReference type="PROSITE" id="PS50261">
    <property type="entry name" value="G_PROTEIN_RECEP_F2_4"/>
    <property type="match status" value="1"/>
</dbReference>
<proteinExistence type="predicted"/>
<feature type="transmembrane region" description="Helical" evidence="5">
    <location>
        <begin position="244"/>
        <end position="263"/>
    </location>
</feature>
<name>A0AAV7KK03_9METZ</name>
<comment type="subcellular location">
    <subcellularLocation>
        <location evidence="1">Membrane</location>
        <topology evidence="1">Multi-pass membrane protein</topology>
    </subcellularLocation>
</comment>
<feature type="domain" description="G-protein coupled receptors family 2 profile 2" evidence="6">
    <location>
        <begin position="116"/>
        <end position="401"/>
    </location>
</feature>
<protein>
    <recommendedName>
        <fullName evidence="6">G-protein coupled receptors family 2 profile 2 domain-containing protein</fullName>
    </recommendedName>
</protein>
<feature type="transmembrane region" description="Helical" evidence="5">
    <location>
        <begin position="12"/>
        <end position="39"/>
    </location>
</feature>